<evidence type="ECO:0000259" key="6">
    <source>
        <dbReference type="PROSITE" id="PS50089"/>
    </source>
</evidence>
<dbReference type="AlphaFoldDB" id="A0AAX4PCP5"/>
<sequence length="411" mass="44233">MLGCLSLTGVETPERGSGAEGASGGSGSLGENRGASTSSGVVPNNASRRGSDRVSGSSRRRSGSIRRLCRKVGQFFTSRSSSSSRRSSAESAQSSSYLSLDSRNRLRNEFRQRVMAALTSTDPSFVSAGPEGDRVVGLSLRGSGDSSLHQRQSAALHGTVVRQSDQVWREIQDFAVNQQGDVYVYIPYTHLNEALNYLSQILPILTVSLNKEQRPQGLTREEFDALPRITKGGEAGPSHAAEIPEDCPVCFNPMLPGEELVGLPCFEDHVFHKDCLWKWLGSHSTCPLCREKVQVDLQEVGDEENEEDGDEGECSEGCCDQHRHLQSGDEEEEEDEDPEEGSSSSQAPPAEVQADGGEVGESNPLETASVSEIGHGSSATRRIFIWSTARSSSPAILILSRGSQRGASSSD</sequence>
<evidence type="ECO:0000313" key="7">
    <source>
        <dbReference type="EMBL" id="WZN63729.1"/>
    </source>
</evidence>
<feature type="compositionally biased region" description="Acidic residues" evidence="5">
    <location>
        <begin position="328"/>
        <end position="340"/>
    </location>
</feature>
<gene>
    <name evidence="7" type="ORF">HKI87_08g52800</name>
</gene>
<keyword evidence="1" id="KW-0479">Metal-binding</keyword>
<dbReference type="GO" id="GO:0008270">
    <property type="term" value="F:zinc ion binding"/>
    <property type="evidence" value="ECO:0007669"/>
    <property type="project" value="UniProtKB-KW"/>
</dbReference>
<dbReference type="PROSITE" id="PS50089">
    <property type="entry name" value="ZF_RING_2"/>
    <property type="match status" value="1"/>
</dbReference>
<keyword evidence="3" id="KW-0862">Zinc</keyword>
<dbReference type="InterPro" id="IPR001841">
    <property type="entry name" value="Znf_RING"/>
</dbReference>
<feature type="region of interest" description="Disordered" evidence="5">
    <location>
        <begin position="1"/>
        <end position="64"/>
    </location>
</feature>
<dbReference type="EMBL" id="CP151508">
    <property type="protein sequence ID" value="WZN63729.1"/>
    <property type="molecule type" value="Genomic_DNA"/>
</dbReference>
<feature type="region of interest" description="Disordered" evidence="5">
    <location>
        <begin position="79"/>
        <end position="98"/>
    </location>
</feature>
<evidence type="ECO:0000313" key="8">
    <source>
        <dbReference type="Proteomes" id="UP001472866"/>
    </source>
</evidence>
<dbReference type="InterPro" id="IPR051834">
    <property type="entry name" value="RING_finger_E3_ligase"/>
</dbReference>
<evidence type="ECO:0000256" key="2">
    <source>
        <dbReference type="ARBA" id="ARBA00022771"/>
    </source>
</evidence>
<feature type="region of interest" description="Disordered" evidence="5">
    <location>
        <begin position="300"/>
        <end position="378"/>
    </location>
</feature>
<protein>
    <submittedName>
        <fullName evidence="7">RING-type domain-containing protein</fullName>
    </submittedName>
</protein>
<accession>A0AAX4PCP5</accession>
<keyword evidence="2 4" id="KW-0863">Zinc-finger</keyword>
<evidence type="ECO:0000256" key="3">
    <source>
        <dbReference type="ARBA" id="ARBA00022833"/>
    </source>
</evidence>
<dbReference type="Pfam" id="PF13639">
    <property type="entry name" value="zf-RING_2"/>
    <property type="match status" value="1"/>
</dbReference>
<evidence type="ECO:0000256" key="5">
    <source>
        <dbReference type="SAM" id="MobiDB-lite"/>
    </source>
</evidence>
<keyword evidence="8" id="KW-1185">Reference proteome</keyword>
<dbReference type="Gene3D" id="3.30.40.10">
    <property type="entry name" value="Zinc/RING finger domain, C3HC4 (zinc finger)"/>
    <property type="match status" value="1"/>
</dbReference>
<feature type="domain" description="RING-type" evidence="6">
    <location>
        <begin position="247"/>
        <end position="290"/>
    </location>
</feature>
<evidence type="ECO:0000256" key="1">
    <source>
        <dbReference type="ARBA" id="ARBA00022723"/>
    </source>
</evidence>
<proteinExistence type="predicted"/>
<dbReference type="GO" id="GO:0006511">
    <property type="term" value="P:ubiquitin-dependent protein catabolic process"/>
    <property type="evidence" value="ECO:0007669"/>
    <property type="project" value="TreeGrafter"/>
</dbReference>
<dbReference type="Proteomes" id="UP001472866">
    <property type="component" value="Chromosome 08"/>
</dbReference>
<dbReference type="PANTHER" id="PTHR45931:SF19">
    <property type="entry name" value="CHROMOSOME UNDETERMINED SCAFFOLD_3, WHOLE GENOME SHOTGUN SEQUENCE"/>
    <property type="match status" value="1"/>
</dbReference>
<feature type="compositionally biased region" description="Gly residues" evidence="5">
    <location>
        <begin position="18"/>
        <end position="28"/>
    </location>
</feature>
<reference evidence="7 8" key="1">
    <citation type="submission" date="2024-03" db="EMBL/GenBank/DDBJ databases">
        <title>Complete genome sequence of the green alga Chloropicon roscoffensis RCC1871.</title>
        <authorList>
            <person name="Lemieux C."/>
            <person name="Pombert J.-F."/>
            <person name="Otis C."/>
            <person name="Turmel M."/>
        </authorList>
    </citation>
    <scope>NUCLEOTIDE SEQUENCE [LARGE SCALE GENOMIC DNA]</scope>
    <source>
        <strain evidence="7 8">RCC1871</strain>
    </source>
</reference>
<dbReference type="GO" id="GO:0061630">
    <property type="term" value="F:ubiquitin protein ligase activity"/>
    <property type="evidence" value="ECO:0007669"/>
    <property type="project" value="TreeGrafter"/>
</dbReference>
<name>A0AAX4PCP5_9CHLO</name>
<dbReference type="SUPFAM" id="SSF57850">
    <property type="entry name" value="RING/U-box"/>
    <property type="match status" value="1"/>
</dbReference>
<feature type="compositionally biased region" description="Polar residues" evidence="5">
    <location>
        <begin position="34"/>
        <end position="46"/>
    </location>
</feature>
<dbReference type="PANTHER" id="PTHR45931">
    <property type="entry name" value="SI:CH211-59O9.10"/>
    <property type="match status" value="1"/>
</dbReference>
<organism evidence="7 8">
    <name type="scientific">Chloropicon roscoffensis</name>
    <dbReference type="NCBI Taxonomy" id="1461544"/>
    <lineage>
        <taxon>Eukaryota</taxon>
        <taxon>Viridiplantae</taxon>
        <taxon>Chlorophyta</taxon>
        <taxon>Chloropicophyceae</taxon>
        <taxon>Chloropicales</taxon>
        <taxon>Chloropicaceae</taxon>
        <taxon>Chloropicon</taxon>
    </lineage>
</organism>
<dbReference type="GO" id="GO:0005634">
    <property type="term" value="C:nucleus"/>
    <property type="evidence" value="ECO:0007669"/>
    <property type="project" value="TreeGrafter"/>
</dbReference>
<feature type="compositionally biased region" description="Acidic residues" evidence="5">
    <location>
        <begin position="300"/>
        <end position="314"/>
    </location>
</feature>
<dbReference type="InterPro" id="IPR013083">
    <property type="entry name" value="Znf_RING/FYVE/PHD"/>
</dbReference>
<evidence type="ECO:0000256" key="4">
    <source>
        <dbReference type="PROSITE-ProRule" id="PRU00175"/>
    </source>
</evidence>